<evidence type="ECO:0000313" key="1">
    <source>
        <dbReference type="EMBL" id="GBH11292.1"/>
    </source>
</evidence>
<evidence type="ECO:0000313" key="2">
    <source>
        <dbReference type="Proteomes" id="UP000247480"/>
    </source>
</evidence>
<organism evidence="1 2">
    <name type="scientific">Pseudomonas syringae pv. actinidiae</name>
    <dbReference type="NCBI Taxonomy" id="103796"/>
    <lineage>
        <taxon>Bacteria</taxon>
        <taxon>Pseudomonadati</taxon>
        <taxon>Pseudomonadota</taxon>
        <taxon>Gammaproteobacteria</taxon>
        <taxon>Pseudomonadales</taxon>
        <taxon>Pseudomonadaceae</taxon>
        <taxon>Pseudomonas</taxon>
        <taxon>Pseudomonas syringae</taxon>
    </lineage>
</organism>
<protein>
    <submittedName>
        <fullName evidence="1">Uncharacterized protein</fullName>
    </submittedName>
</protein>
<dbReference type="EMBL" id="BGJZ01000234">
    <property type="protein sequence ID" value="GBH11292.1"/>
    <property type="molecule type" value="Genomic_DNA"/>
</dbReference>
<comment type="caution">
    <text evidence="1">The sequence shown here is derived from an EMBL/GenBank/DDBJ whole genome shotgun (WGS) entry which is preliminary data.</text>
</comment>
<gene>
    <name evidence="1" type="ORF">KPSA1_04730</name>
</gene>
<proteinExistence type="predicted"/>
<reference evidence="1 2" key="1">
    <citation type="submission" date="2018-04" db="EMBL/GenBank/DDBJ databases">
        <title>Draft genome sequence of Pseudomonas syringae pv. actinidiae biovar 1 strains isolated from kiwifruit in Kagawa prefecture.</title>
        <authorList>
            <person name="Tabuchi M."/>
            <person name="Saito M."/>
            <person name="Fujiwara S."/>
            <person name="Sasa N."/>
            <person name="Akimitsu K."/>
            <person name="Gomi K."/>
            <person name="Konishi-Sugita S."/>
            <person name="Hamano K."/>
            <person name="Kataoka I."/>
        </authorList>
    </citation>
    <scope>NUCLEOTIDE SEQUENCE [LARGE SCALE GENOMIC DNA]</scope>
    <source>
        <strain evidence="1 2">MAFF212206</strain>
    </source>
</reference>
<dbReference type="Proteomes" id="UP000247480">
    <property type="component" value="Unassembled WGS sequence"/>
</dbReference>
<sequence>MDSVQLPVLAIELALAATRTKTRAATATATTLMMPTTAATTAWAAATRTGPERPAARNRRQYDGEHRYFCYSTQHPDSLSRQAVD</sequence>
<dbReference type="AlphaFoldDB" id="A0A2V0QPY5"/>
<accession>A0A2V0QPY5</accession>
<name>A0A2V0QPY5_PSESF</name>